<dbReference type="InterPro" id="IPR006034">
    <property type="entry name" value="Asparaginase/glutaminase-like"/>
</dbReference>
<dbReference type="PRINTS" id="PR00139">
    <property type="entry name" value="ASNGLNASE"/>
</dbReference>
<feature type="active site" evidence="4">
    <location>
        <position position="17"/>
    </location>
</feature>
<evidence type="ECO:0000256" key="5">
    <source>
        <dbReference type="SAM" id="MobiDB-lite"/>
    </source>
</evidence>
<dbReference type="PROSITE" id="PS00144">
    <property type="entry name" value="ASN_GLN_ASE_1"/>
    <property type="match status" value="1"/>
</dbReference>
<evidence type="ECO:0000313" key="8">
    <source>
        <dbReference type="Proteomes" id="UP001153387"/>
    </source>
</evidence>
<dbReference type="SUPFAM" id="SSF53774">
    <property type="entry name" value="Glutaminase/Asparaginase"/>
    <property type="match status" value="1"/>
</dbReference>
<reference evidence="7 8" key="1">
    <citation type="submission" date="2022-10" db="EMBL/GenBank/DDBJ databases">
        <title>Comparative genomic analysis of Cohnella hashimotonis sp. nov., isolated from the International Space Station.</title>
        <authorList>
            <person name="Simpson A."/>
            <person name="Venkateswaran K."/>
        </authorList>
    </citation>
    <scope>NUCLEOTIDE SEQUENCE [LARGE SCALE GENOMIC DNA]</scope>
    <source>
        <strain evidence="7 8">DSM 18997</strain>
    </source>
</reference>
<accession>A0A9X4KLP7</accession>
<organism evidence="7 8">
    <name type="scientific">Cohnella ginsengisoli</name>
    <dbReference type="NCBI Taxonomy" id="425004"/>
    <lineage>
        <taxon>Bacteria</taxon>
        <taxon>Bacillati</taxon>
        <taxon>Bacillota</taxon>
        <taxon>Bacilli</taxon>
        <taxon>Bacillales</taxon>
        <taxon>Paenibacillaceae</taxon>
        <taxon>Cohnella</taxon>
    </lineage>
</organism>
<comment type="caution">
    <text evidence="7">The sequence shown here is derived from an EMBL/GenBank/DDBJ whole genome shotgun (WGS) entry which is preliminary data.</text>
</comment>
<dbReference type="PIRSF" id="PIRSF001220">
    <property type="entry name" value="L-ASNase_gatD"/>
    <property type="match status" value="1"/>
</dbReference>
<evidence type="ECO:0000313" key="7">
    <source>
        <dbReference type="EMBL" id="MDG0794348.1"/>
    </source>
</evidence>
<evidence type="ECO:0000256" key="2">
    <source>
        <dbReference type="ARBA" id="ARBA00012920"/>
    </source>
</evidence>
<proteinExistence type="inferred from homology"/>
<dbReference type="PIRSF" id="PIRSF500176">
    <property type="entry name" value="L_ASNase"/>
    <property type="match status" value="1"/>
</dbReference>
<evidence type="ECO:0000256" key="3">
    <source>
        <dbReference type="PIRSR" id="PIRSR001220-1"/>
    </source>
</evidence>
<dbReference type="InterPro" id="IPR037152">
    <property type="entry name" value="L-asparaginase_N_sf"/>
</dbReference>
<comment type="similarity">
    <text evidence="1">Belongs to the asparaginase 1 family.</text>
</comment>
<dbReference type="AlphaFoldDB" id="A0A9X4KLP7"/>
<dbReference type="PROSITE" id="PS51732">
    <property type="entry name" value="ASN_GLN_ASE_3"/>
    <property type="match status" value="1"/>
</dbReference>
<dbReference type="Proteomes" id="UP001153387">
    <property type="component" value="Unassembled WGS sequence"/>
</dbReference>
<name>A0A9X4KLP7_9BACL</name>
<dbReference type="SMART" id="SM00870">
    <property type="entry name" value="Asparaginase"/>
    <property type="match status" value="1"/>
</dbReference>
<feature type="active site" description="O-isoaspartyl threonine intermediate" evidence="3">
    <location>
        <position position="17"/>
    </location>
</feature>
<dbReference type="GO" id="GO:0006520">
    <property type="term" value="P:amino acid metabolic process"/>
    <property type="evidence" value="ECO:0007669"/>
    <property type="project" value="InterPro"/>
</dbReference>
<feature type="domain" description="L-asparaginase N-terminal" evidence="6">
    <location>
        <begin position="8"/>
        <end position="195"/>
    </location>
</feature>
<protein>
    <recommendedName>
        <fullName evidence="2">asparaginase</fullName>
        <ecNumber evidence="2">3.5.1.1</ecNumber>
    </recommendedName>
</protein>
<dbReference type="InterPro" id="IPR036152">
    <property type="entry name" value="Asp/glu_Ase-like_sf"/>
</dbReference>
<gene>
    <name evidence="7" type="ORF">OMP38_28555</name>
</gene>
<dbReference type="Gene3D" id="3.40.50.40">
    <property type="match status" value="1"/>
</dbReference>
<evidence type="ECO:0000256" key="1">
    <source>
        <dbReference type="ARBA" id="ARBA00010518"/>
    </source>
</evidence>
<dbReference type="EC" id="3.5.1.1" evidence="2"/>
<dbReference type="EMBL" id="JAPDHZ010000006">
    <property type="protein sequence ID" value="MDG0794348.1"/>
    <property type="molecule type" value="Genomic_DNA"/>
</dbReference>
<evidence type="ECO:0000256" key="4">
    <source>
        <dbReference type="PROSITE-ProRule" id="PRU10099"/>
    </source>
</evidence>
<dbReference type="PANTHER" id="PTHR11707">
    <property type="entry name" value="L-ASPARAGINASE"/>
    <property type="match status" value="1"/>
</dbReference>
<dbReference type="PANTHER" id="PTHR11707:SF28">
    <property type="entry name" value="60 KDA LYSOPHOSPHOLIPASE"/>
    <property type="match status" value="1"/>
</dbReference>
<dbReference type="InterPro" id="IPR020827">
    <property type="entry name" value="Asparaginase/glutaminase_AS1"/>
</dbReference>
<dbReference type="InterPro" id="IPR027473">
    <property type="entry name" value="L-asparaginase_C"/>
</dbReference>
<evidence type="ECO:0000259" key="6">
    <source>
        <dbReference type="Pfam" id="PF00710"/>
    </source>
</evidence>
<dbReference type="RefSeq" id="WP_277568099.1">
    <property type="nucleotide sequence ID" value="NZ_JAPDHZ010000006.1"/>
</dbReference>
<dbReference type="GO" id="GO:0004067">
    <property type="term" value="F:asparaginase activity"/>
    <property type="evidence" value="ECO:0007669"/>
    <property type="project" value="UniProtKB-UniRule"/>
</dbReference>
<feature type="region of interest" description="Disordered" evidence="5">
    <location>
        <begin position="194"/>
        <end position="224"/>
    </location>
</feature>
<dbReference type="InterPro" id="IPR027474">
    <property type="entry name" value="L-asparaginase_N"/>
</dbReference>
<dbReference type="Gene3D" id="3.40.50.1170">
    <property type="entry name" value="L-asparaginase, N-terminal domain"/>
    <property type="match status" value="1"/>
</dbReference>
<sequence length="355" mass="38046">MSAKLPAKILVLFTGGTIGSRRGAHGIDVDASGSYFLMEQYAQIAGAREIAFETSQPCNLLSENLVPGDWATLTEAVRAAYGGGYAGVIVTHGSDTLSFTSAMLSYLCCDAPFPVVLTAANYPLDDPRSNGLANFAASVDFIADAGLPGVFALFGNDRGDSVVYVGTRITQALPFTDQFDAPYAAPFGRMRNGRFEPDPHPLNPAPAKLARSAPPSPPATPTRDDAWPAVLYVKPYPGLDYRVYDFDARRPRAVLHDTYHSGTANARDGAAGRSLVSFISYCRERGVDVYLVPMRSPEGDMYASSSHLTGAGGIALGNISSEAALMKLLLACAVFADDREVERFVRTPLFFEYMA</sequence>
<dbReference type="Pfam" id="PF00710">
    <property type="entry name" value="Asparaginase"/>
    <property type="match status" value="1"/>
</dbReference>
<keyword evidence="8" id="KW-1185">Reference proteome</keyword>